<dbReference type="PROSITE" id="PS50102">
    <property type="entry name" value="RRM"/>
    <property type="match status" value="1"/>
</dbReference>
<dbReference type="SUPFAM" id="SSF54928">
    <property type="entry name" value="RNA-binding domain, RBD"/>
    <property type="match status" value="1"/>
</dbReference>
<evidence type="ECO:0000256" key="3">
    <source>
        <dbReference type="ARBA" id="ARBA00022737"/>
    </source>
</evidence>
<keyword evidence="6" id="KW-0896">Oogenesis</keyword>
<keyword evidence="5 10" id="KW-0694">RNA-binding</keyword>
<feature type="region of interest" description="Disordered" evidence="11">
    <location>
        <begin position="65"/>
        <end position="121"/>
    </location>
</feature>
<dbReference type="PANTHER" id="PTHR14379:SF3">
    <property type="entry name" value="MEIOSIS REGULATOR AND MRNA STABILITY FACTOR 1"/>
    <property type="match status" value="1"/>
</dbReference>
<dbReference type="SMART" id="SM00360">
    <property type="entry name" value="RRM"/>
    <property type="match status" value="1"/>
</dbReference>
<dbReference type="InterPro" id="IPR000504">
    <property type="entry name" value="RRM_dom"/>
</dbReference>
<evidence type="ECO:0000256" key="8">
    <source>
        <dbReference type="ARBA" id="ARBA00023254"/>
    </source>
</evidence>
<dbReference type="Ensembl" id="ENSGACT00000080381.1">
    <property type="protein sequence ID" value="ENSGACP00000055945.1"/>
    <property type="gene ID" value="ENSGACG00000019162.2"/>
</dbReference>
<feature type="domain" description="RRM" evidence="12">
    <location>
        <begin position="704"/>
        <end position="783"/>
    </location>
</feature>
<evidence type="ECO:0000256" key="11">
    <source>
        <dbReference type="SAM" id="MobiDB-lite"/>
    </source>
</evidence>
<dbReference type="GO" id="GO:0003723">
    <property type="term" value="F:RNA binding"/>
    <property type="evidence" value="ECO:0007669"/>
    <property type="project" value="UniProtKB-UniRule"/>
</dbReference>
<feature type="domain" description="HTH OST-type" evidence="13">
    <location>
        <begin position="1089"/>
        <end position="1164"/>
    </location>
</feature>
<keyword evidence="4" id="KW-0221">Differentiation</keyword>
<reference evidence="14 15" key="1">
    <citation type="journal article" date="2021" name="G3 (Bethesda)">
        <title>Improved contiguity of the threespine stickleback genome using long-read sequencing.</title>
        <authorList>
            <person name="Nath S."/>
            <person name="Shaw D.E."/>
            <person name="White M.A."/>
        </authorList>
    </citation>
    <scope>NUCLEOTIDE SEQUENCE [LARGE SCALE GENOMIC DNA]</scope>
    <source>
        <strain evidence="14 15">Lake Benthic</strain>
    </source>
</reference>
<evidence type="ECO:0000256" key="6">
    <source>
        <dbReference type="ARBA" id="ARBA00022943"/>
    </source>
</evidence>
<evidence type="ECO:0000256" key="10">
    <source>
        <dbReference type="PROSITE-ProRule" id="PRU00176"/>
    </source>
</evidence>
<dbReference type="Pfam" id="PF01936">
    <property type="entry name" value="NYN"/>
    <property type="match status" value="1"/>
</dbReference>
<dbReference type="GO" id="GO:0048477">
    <property type="term" value="P:oogenesis"/>
    <property type="evidence" value="ECO:0007669"/>
    <property type="project" value="UniProtKB-KW"/>
</dbReference>
<keyword evidence="7" id="KW-0576">Peroxisome</keyword>
<dbReference type="Pfam" id="PF12872">
    <property type="entry name" value="OST-HTH"/>
    <property type="match status" value="6"/>
</dbReference>
<feature type="compositionally biased region" description="Pro residues" evidence="11">
    <location>
        <begin position="81"/>
        <end position="100"/>
    </location>
</feature>
<evidence type="ECO:0000256" key="5">
    <source>
        <dbReference type="ARBA" id="ARBA00022884"/>
    </source>
</evidence>
<keyword evidence="3" id="KW-0677">Repeat</keyword>
<dbReference type="CDD" id="cd09980">
    <property type="entry name" value="LOTUS_4_Limkain_b1"/>
    <property type="match status" value="1"/>
</dbReference>
<dbReference type="Gene3D" id="3.30.420.610">
    <property type="entry name" value="LOTUS domain-like"/>
    <property type="match status" value="6"/>
</dbReference>
<evidence type="ECO:0000256" key="1">
    <source>
        <dbReference type="ARBA" id="ARBA00004275"/>
    </source>
</evidence>
<dbReference type="Proteomes" id="UP000007635">
    <property type="component" value="Chromosome IX"/>
</dbReference>
<dbReference type="InterPro" id="IPR045602">
    <property type="entry name" value="MARF1_LOTUS"/>
</dbReference>
<dbReference type="InterPro" id="IPR012677">
    <property type="entry name" value="Nucleotide-bd_a/b_plait_sf"/>
</dbReference>
<comment type="subcellular location">
    <subcellularLocation>
        <location evidence="1">Peroxisome</location>
    </subcellularLocation>
</comment>
<feature type="region of interest" description="Disordered" evidence="11">
    <location>
        <begin position="672"/>
        <end position="701"/>
    </location>
</feature>
<sequence>MEGLGAERSLCSSRPFPWLRHPQTEASTLLWKLDDRFPTNEAPSAHRADTENTYMDSRKAVLELKDVPPPPHHTSSSHPSQPFPLAPLAMPPPRLPPPPQLTHDSHQQPPQSQLQQEGTSPKVSISTHCDYCSADAYRLSGGGNVLGTSSSIAGVVSLYMAPGSLAAPISTSSIGSSDLCSVASVHQYKHMSCRSGGEPLGFLPPLGYKPPLSSSVATSQPVSSQPYLSCCSGLLHTYPGAPLSCSQPSLFHSSAPLASSLPFVSSTPTPLRGSCLASSGYYTCGADCCPLARRSQRTTLGDPPTITTTTTSAHFCSNPMHLNVERTVCVKGAHYCQECLLKPMNGLASDLEKAWPNAPIPQSAPMPIPICNGCGTASDGMMLMPSANLGKTGQKYGSPENGGPENIPPVGVFWDIENCSVPSGRCAGAVVQRIRSNFFQGHREAEFICVCDISKENKAVIQELNNCQVTVAHINATAKNAADDKLRQSLRRFAETHTAPATVVLVSSDVNFASELSDLRHRHGFQVILVHGSHTSSALLQHAHRHMAFQDITADLPPRLLVKAQDPGILEGKPRMSFHPLEKGRAASSSPQSNGETGAVEPLSKPGLTGESMYRKRRDGSHPRSVTESPIEQADRSSGDFQISTPSAFSKLNLHRSFSPLILSPGSWSSRSASPCLSSRSSPLPAATRSPCPEGPHEPFSDGAEVQVANLDYRMSRKDLQQTLHETFSRYGRVKAVELNPHTDYQLKATIQMFSLQQAISAVSGLHRYKIGGKRIQVSLITGGSNKSLFLLSSEIISILQDAPASCLPLFKFSEIYEKKYSRKLVAGDLYRLPDVVAVREQGGSRLVCLLPSSQIRQSPLGSSKSQEGSSAGGSPVVFEELEYHEPVCREHYTQRDFSEADFDPDSYQIPFVVMSLSTIASEVHSLLQSHEGTLPLLSFPDCYAAKFGLLQLGNETLEGGVPLEHLITCVPSITIVTAQNGFKVIKWIHNKPPAPNCEPWIQRCKSPVGNPQLIQFSREIIDLLKSQPSCLMPMSKFIPSYHHHFAKQCRVSDYGYSKLLELLEAVPHVLQILGMGTKRLLTLTHRAQVKRFTQDLLKLLKFQASKHVSIKDFMQAYHWCFSRDWRVIDYGTCDLMDLLTEIPDTTITITHQDMDTVISVPKRERTADEIERTKQFGKEVVDLLRHQPHCRMAFSKFIPTYHHHFGRQCKLSYYGFTKLMELFEAIPNIVMVLECGEEKVLTLTEVERIKALAAQLVKLLRVQKNSSLPVSQLLTEYSKTFGYGLRLQDYDASSLPALLAKLCHVVKVADGSEGREVQLINRKSLRSLTSQLLALLMSQEEQQVTRGLRVEELSQHYLIVYGAPLNPCEYGFLSLSELLKSLPYLVELYNIENNNDDNAGNGASGYGEEWVRLTRLYQFARNVRALLHTYHYNQIFLTEFQAAYSKFTGCGLEPRPFGYTSTDELLSAIPQVVWIKGHGHKRIIVLKNDMKARASPSVPCSPQPGQSMESPTSSLTSIATSGTHSPDGAAESELAFLTSSGDLLCGPVPSCLPSPQLHPDPVLLQETDLIHFEEKTPQTVSGEPEVAAVAESASDPDDSAARPPSPPPNATCTASMDSPSRRGTRSRIKLAANFSFTAGL</sequence>
<feature type="compositionally biased region" description="Polar residues" evidence="11">
    <location>
        <begin position="1499"/>
        <end position="1525"/>
    </location>
</feature>
<feature type="compositionally biased region" description="Low complexity" evidence="11">
    <location>
        <begin position="1581"/>
        <end position="1594"/>
    </location>
</feature>
<evidence type="ECO:0000256" key="4">
    <source>
        <dbReference type="ARBA" id="ARBA00022782"/>
    </source>
</evidence>
<dbReference type="CDD" id="cd10910">
    <property type="entry name" value="PIN_limkain_b1_N_like"/>
    <property type="match status" value="1"/>
</dbReference>
<dbReference type="GO" id="GO:1905762">
    <property type="term" value="F:CCR4-NOT complex binding"/>
    <property type="evidence" value="ECO:0007669"/>
    <property type="project" value="TreeGrafter"/>
</dbReference>
<dbReference type="CDD" id="cd12256">
    <property type="entry name" value="RRM2_LKAP"/>
    <property type="match status" value="1"/>
</dbReference>
<dbReference type="InterPro" id="IPR024768">
    <property type="entry name" value="Marf1"/>
</dbReference>
<evidence type="ECO:0000256" key="7">
    <source>
        <dbReference type="ARBA" id="ARBA00023140"/>
    </source>
</evidence>
<feature type="compositionally biased region" description="Low complexity" evidence="11">
    <location>
        <begin position="107"/>
        <end position="116"/>
    </location>
</feature>
<dbReference type="GO" id="GO:0004540">
    <property type="term" value="F:RNA nuclease activity"/>
    <property type="evidence" value="ECO:0007669"/>
    <property type="project" value="InterPro"/>
</dbReference>
<dbReference type="Pfam" id="PF19687">
    <property type="entry name" value="MARF1_LOTUS"/>
    <property type="match status" value="1"/>
</dbReference>
<feature type="domain" description="HTH OST-type" evidence="13">
    <location>
        <begin position="1325"/>
        <end position="1410"/>
    </location>
</feature>
<evidence type="ECO:0000259" key="13">
    <source>
        <dbReference type="PROSITE" id="PS51644"/>
    </source>
</evidence>
<reference evidence="14" key="2">
    <citation type="submission" date="2025-08" db="UniProtKB">
        <authorList>
            <consortium name="Ensembl"/>
        </authorList>
    </citation>
    <scope>IDENTIFICATION</scope>
</reference>
<evidence type="ECO:0000313" key="15">
    <source>
        <dbReference type="Proteomes" id="UP000007635"/>
    </source>
</evidence>
<feature type="compositionally biased region" description="Polar residues" evidence="11">
    <location>
        <begin position="587"/>
        <end position="596"/>
    </location>
</feature>
<evidence type="ECO:0000259" key="12">
    <source>
        <dbReference type="PROSITE" id="PS50102"/>
    </source>
</evidence>
<evidence type="ECO:0000313" key="14">
    <source>
        <dbReference type="Ensembl" id="ENSGACP00000055945.1"/>
    </source>
</evidence>
<dbReference type="GeneTree" id="ENSGT00390000002393"/>
<dbReference type="GO" id="GO:0010468">
    <property type="term" value="P:regulation of gene expression"/>
    <property type="evidence" value="ECO:0007669"/>
    <property type="project" value="InterPro"/>
</dbReference>
<feature type="compositionally biased region" description="Low complexity" evidence="11">
    <location>
        <begin position="672"/>
        <end position="691"/>
    </location>
</feature>
<dbReference type="FunFam" id="3.30.420.610:FF:000001">
    <property type="entry name" value="Meiosis regulator and mRNA stability factor 1"/>
    <property type="match status" value="2"/>
</dbReference>
<dbReference type="InterPro" id="IPR035979">
    <property type="entry name" value="RBD_domain_sf"/>
</dbReference>
<feature type="domain" description="HTH OST-type" evidence="13">
    <location>
        <begin position="1173"/>
        <end position="1248"/>
    </location>
</feature>
<dbReference type="GO" id="GO:0005777">
    <property type="term" value="C:peroxisome"/>
    <property type="evidence" value="ECO:0007669"/>
    <property type="project" value="UniProtKB-SubCell"/>
</dbReference>
<dbReference type="InterPro" id="IPR041966">
    <property type="entry name" value="LOTUS-like"/>
</dbReference>
<accession>A0AAQ4QX93</accession>
<organism evidence="14 15">
    <name type="scientific">Gasterosteus aculeatus aculeatus</name>
    <name type="common">three-spined stickleback</name>
    <dbReference type="NCBI Taxonomy" id="481459"/>
    <lineage>
        <taxon>Eukaryota</taxon>
        <taxon>Metazoa</taxon>
        <taxon>Chordata</taxon>
        <taxon>Craniata</taxon>
        <taxon>Vertebrata</taxon>
        <taxon>Euteleostomi</taxon>
        <taxon>Actinopterygii</taxon>
        <taxon>Neopterygii</taxon>
        <taxon>Teleostei</taxon>
        <taxon>Neoteleostei</taxon>
        <taxon>Acanthomorphata</taxon>
        <taxon>Eupercaria</taxon>
        <taxon>Perciformes</taxon>
        <taxon>Cottioidei</taxon>
        <taxon>Gasterosteales</taxon>
        <taxon>Gasterosteidae</taxon>
        <taxon>Gasterosteus</taxon>
    </lineage>
</organism>
<evidence type="ECO:0000256" key="2">
    <source>
        <dbReference type="ARBA" id="ARBA00022152"/>
    </source>
</evidence>
<feature type="domain" description="HTH OST-type" evidence="13">
    <location>
        <begin position="1249"/>
        <end position="1324"/>
    </location>
</feature>
<feature type="domain" description="HTH OST-type" evidence="13">
    <location>
        <begin position="1013"/>
        <end position="1087"/>
    </location>
</feature>
<dbReference type="InterPro" id="IPR025605">
    <property type="entry name" value="OST-HTH/LOTUS_dom"/>
</dbReference>
<dbReference type="InterPro" id="IPR021139">
    <property type="entry name" value="NYN"/>
</dbReference>
<dbReference type="PANTHER" id="PTHR14379">
    <property type="entry name" value="LIMKAIN B LKAP"/>
    <property type="match status" value="1"/>
</dbReference>
<reference evidence="14" key="3">
    <citation type="submission" date="2025-09" db="UniProtKB">
        <authorList>
            <consortium name="Ensembl"/>
        </authorList>
    </citation>
    <scope>IDENTIFICATION</scope>
</reference>
<feature type="region of interest" description="Disordered" evidence="11">
    <location>
        <begin position="1577"/>
        <end position="1627"/>
    </location>
</feature>
<evidence type="ECO:0000256" key="9">
    <source>
        <dbReference type="ARBA" id="ARBA00030116"/>
    </source>
</evidence>
<proteinExistence type="predicted"/>
<dbReference type="Gene3D" id="3.30.70.330">
    <property type="match status" value="1"/>
</dbReference>
<keyword evidence="8" id="KW-0469">Meiosis</keyword>
<feature type="region of interest" description="Disordered" evidence="11">
    <location>
        <begin position="1495"/>
        <end position="1530"/>
    </location>
</feature>
<dbReference type="PROSITE" id="PS51644">
    <property type="entry name" value="HTH_OST"/>
    <property type="match status" value="7"/>
</dbReference>
<feature type="domain" description="HTH OST-type" evidence="13">
    <location>
        <begin position="916"/>
        <end position="993"/>
    </location>
</feature>
<dbReference type="CDD" id="cd09979">
    <property type="entry name" value="LOTUS_3_Limkain_b1"/>
    <property type="match status" value="1"/>
</dbReference>
<dbReference type="InterPro" id="IPR034191">
    <property type="entry name" value="MARF1_RRM2"/>
</dbReference>
<name>A0AAQ4QX93_GASAC</name>
<protein>
    <recommendedName>
        <fullName evidence="2">Meiosis regulator and mRNA stability factor 1</fullName>
    </recommendedName>
    <alternativeName>
        <fullName evidence="9">Limkain-b1</fullName>
    </alternativeName>
</protein>
<dbReference type="Gene3D" id="3.40.50.1010">
    <property type="entry name" value="5'-nuclease"/>
    <property type="match status" value="1"/>
</dbReference>
<keyword evidence="15" id="KW-1185">Reference proteome</keyword>
<dbReference type="CDD" id="cd09981">
    <property type="entry name" value="LOTUS_5_Limkain_b1"/>
    <property type="match status" value="1"/>
</dbReference>
<feature type="domain" description="HTH OST-type" evidence="13">
    <location>
        <begin position="1416"/>
        <end position="1490"/>
    </location>
</feature>
<dbReference type="GO" id="GO:0051321">
    <property type="term" value="P:meiotic cell cycle"/>
    <property type="evidence" value="ECO:0007669"/>
    <property type="project" value="UniProtKB-KW"/>
</dbReference>
<feature type="region of interest" description="Disordered" evidence="11">
    <location>
        <begin position="581"/>
        <end position="643"/>
    </location>
</feature>